<comment type="caution">
    <text evidence="1">The sequence shown here is derived from an EMBL/GenBank/DDBJ whole genome shotgun (WGS) entry which is preliminary data.</text>
</comment>
<evidence type="ECO:0000313" key="1">
    <source>
        <dbReference type="EMBL" id="NOH73232.1"/>
    </source>
</evidence>
<protein>
    <submittedName>
        <fullName evidence="1">Uncharacterized protein</fullName>
    </submittedName>
</protein>
<dbReference type="RefSeq" id="WP_171362216.1">
    <property type="nucleotide sequence ID" value="NZ_VTXC01000075.1"/>
</dbReference>
<dbReference type="Proteomes" id="UP000565719">
    <property type="component" value="Unassembled WGS sequence"/>
</dbReference>
<accession>A0A7Y4A1Y0</accession>
<reference evidence="1 2" key="1">
    <citation type="submission" date="2019-09" db="EMBL/GenBank/DDBJ databases">
        <title>Draft genome sequencing and comparative genomics of hatchery-associated Vibrios.</title>
        <authorList>
            <person name="Kehlet-Delgado H."/>
            <person name="Mueller R.S."/>
        </authorList>
    </citation>
    <scope>NUCLEOTIDE SEQUENCE [LARGE SCALE GENOMIC DNA]</scope>
    <source>
        <strain evidence="1 2">99-46-Y</strain>
    </source>
</reference>
<gene>
    <name evidence="1" type="ORF">F0225_18105</name>
</gene>
<proteinExistence type="predicted"/>
<name>A0A7Y4A1Y0_9VIBR</name>
<sequence>MIDKLNLVTVGKSGNPVVHHNADSGSPATDTASNYPITVFMPENIAGYDTIHIIENADQLAEFVKQAKTHGFSVPTNPRWERKVSQARSLSFDEASRKISNFLQTRKIST</sequence>
<evidence type="ECO:0000313" key="2">
    <source>
        <dbReference type="Proteomes" id="UP000565719"/>
    </source>
</evidence>
<dbReference type="AlphaFoldDB" id="A0A7Y4A1Y0"/>
<dbReference type="EMBL" id="VTXC01000075">
    <property type="protein sequence ID" value="NOH73232.1"/>
    <property type="molecule type" value="Genomic_DNA"/>
</dbReference>
<organism evidence="1 2">
    <name type="scientific">Vibrio pectenicida</name>
    <dbReference type="NCBI Taxonomy" id="62763"/>
    <lineage>
        <taxon>Bacteria</taxon>
        <taxon>Pseudomonadati</taxon>
        <taxon>Pseudomonadota</taxon>
        <taxon>Gammaproteobacteria</taxon>
        <taxon>Vibrionales</taxon>
        <taxon>Vibrionaceae</taxon>
        <taxon>Vibrio</taxon>
    </lineage>
</organism>
<dbReference type="Gene3D" id="3.30.70.1720">
    <property type="match status" value="1"/>
</dbReference>